<dbReference type="EMBL" id="QRUJ01000013">
    <property type="protein sequence ID" value="RGR53360.1"/>
    <property type="molecule type" value="Genomic_DNA"/>
</dbReference>
<sequence length="327" mass="38481">MKSIMFKTKIFHEGKMYLLVSDVTKMMEISEKAFCKKYSDKIVEIPGCRKCIAETDFNLLISDDKELFKKMGMLEVTKVETLRSEIASIISFQPLKFMMAKEYLNMMKIKTGCKSEQQYVEKYEIAKEFDEALQRFMNSHHDNSYYKSMINYLKNKERFDLDKIRELGLDIQYLSSITSDGSMTLEVFVVGKGIFYSVLEDDEGEQWNEIHIDEMGNIKLPYFSYYSDRVEERIINLSHTEVDRDFSKYNTVENIQWCIQNLNMKGIEDYEFDVLGYHSDAIDLRIHTDLLIKIIVPDAIDTIFTDQIIDLEKLVWITDVSDMRVFA</sequence>
<protein>
    <submittedName>
        <fullName evidence="1">Uncharacterized protein</fullName>
    </submittedName>
</protein>
<reference evidence="3 4" key="1">
    <citation type="submission" date="2018-08" db="EMBL/GenBank/DDBJ databases">
        <title>A genome reference for cultivated species of the human gut microbiota.</title>
        <authorList>
            <person name="Zou Y."/>
            <person name="Xue W."/>
            <person name="Luo G."/>
        </authorList>
    </citation>
    <scope>NUCLEOTIDE SEQUENCE [LARGE SCALE GENOMIC DNA]</scope>
    <source>
        <strain evidence="2 4">AF18-16LB</strain>
        <strain evidence="1 3">AF25-15</strain>
    </source>
</reference>
<organism evidence="1 3">
    <name type="scientific">Agathobacter rectalis</name>
    <dbReference type="NCBI Taxonomy" id="39491"/>
    <lineage>
        <taxon>Bacteria</taxon>
        <taxon>Bacillati</taxon>
        <taxon>Bacillota</taxon>
        <taxon>Clostridia</taxon>
        <taxon>Lachnospirales</taxon>
        <taxon>Lachnospiraceae</taxon>
        <taxon>Agathobacter</taxon>
    </lineage>
</organism>
<name>A0A395UW72_9FIRM</name>
<accession>A0A395UW72</accession>
<dbReference type="AlphaFoldDB" id="A0A395UW72"/>
<dbReference type="Proteomes" id="UP000284296">
    <property type="component" value="Unassembled WGS sequence"/>
</dbReference>
<evidence type="ECO:0000313" key="1">
    <source>
        <dbReference type="EMBL" id="RGR53360.1"/>
    </source>
</evidence>
<comment type="caution">
    <text evidence="1">The sequence shown here is derived from an EMBL/GenBank/DDBJ whole genome shotgun (WGS) entry which is preliminary data.</text>
</comment>
<evidence type="ECO:0000313" key="3">
    <source>
        <dbReference type="Proteomes" id="UP000266066"/>
    </source>
</evidence>
<proteinExistence type="predicted"/>
<dbReference type="EMBL" id="QRXG01000027">
    <property type="protein sequence ID" value="RGT79414.1"/>
    <property type="molecule type" value="Genomic_DNA"/>
</dbReference>
<gene>
    <name evidence="2" type="ORF">DWX06_12845</name>
    <name evidence="1" type="ORF">DWY38_11710</name>
</gene>
<dbReference type="RefSeq" id="WP_118004613.1">
    <property type="nucleotide sequence ID" value="NZ_QRUJ01000013.1"/>
</dbReference>
<dbReference type="Proteomes" id="UP000266066">
    <property type="component" value="Unassembled WGS sequence"/>
</dbReference>
<evidence type="ECO:0000313" key="4">
    <source>
        <dbReference type="Proteomes" id="UP000284296"/>
    </source>
</evidence>
<evidence type="ECO:0000313" key="2">
    <source>
        <dbReference type="EMBL" id="RGT79414.1"/>
    </source>
</evidence>